<dbReference type="OrthoDB" id="3058759at2759"/>
<gene>
    <name evidence="3" type="ORF">GALMADRAFT_213746</name>
</gene>
<keyword evidence="1" id="KW-0175">Coiled coil</keyword>
<accession>A0A067SKH7</accession>
<dbReference type="AlphaFoldDB" id="A0A067SKH7"/>
<reference evidence="4" key="1">
    <citation type="journal article" date="2014" name="Proc. Natl. Acad. Sci. U.S.A.">
        <title>Extensive sampling of basidiomycete genomes demonstrates inadequacy of the white-rot/brown-rot paradigm for wood decay fungi.</title>
        <authorList>
            <person name="Riley R."/>
            <person name="Salamov A.A."/>
            <person name="Brown D.W."/>
            <person name="Nagy L.G."/>
            <person name="Floudas D."/>
            <person name="Held B.W."/>
            <person name="Levasseur A."/>
            <person name="Lombard V."/>
            <person name="Morin E."/>
            <person name="Otillar R."/>
            <person name="Lindquist E.A."/>
            <person name="Sun H."/>
            <person name="LaButti K.M."/>
            <person name="Schmutz J."/>
            <person name="Jabbour D."/>
            <person name="Luo H."/>
            <person name="Baker S.E."/>
            <person name="Pisabarro A.G."/>
            <person name="Walton J.D."/>
            <person name="Blanchette R.A."/>
            <person name="Henrissat B."/>
            <person name="Martin F."/>
            <person name="Cullen D."/>
            <person name="Hibbett D.S."/>
            <person name="Grigoriev I.V."/>
        </authorList>
    </citation>
    <scope>NUCLEOTIDE SEQUENCE [LARGE SCALE GENOMIC DNA]</scope>
    <source>
        <strain evidence="4">CBS 339.88</strain>
    </source>
</reference>
<dbReference type="Proteomes" id="UP000027222">
    <property type="component" value="Unassembled WGS sequence"/>
</dbReference>
<dbReference type="HOGENOM" id="CLU_630124_0_0_1"/>
<evidence type="ECO:0000313" key="4">
    <source>
        <dbReference type="Proteomes" id="UP000027222"/>
    </source>
</evidence>
<feature type="compositionally biased region" description="Polar residues" evidence="2">
    <location>
        <begin position="22"/>
        <end position="37"/>
    </location>
</feature>
<sequence>MAHRESFNRDSDHGRADSIATGLSTQLTIVPAPTSQEPVKPTSIIKKTNKRARQALNVLSPITAAIPVAGTQLKAVIDTVLVGLNGIHIRGRNKEDVARLTQRLDRLKANISALPPTTPSADYQRDELVRKLDTVKNQLNQLDVKSVLGSADNAQAVIDLMREIDDHQQDYILLSLLKMVPSSQEVAAPHLPRSVKQEIVFVRDPTGLEYTLLANQCQSRKQFMNVLLSYPRDAGRDEVLRNCVARGAYDFYIETELGTTQLDRWCRIPAGMKITMSAVLEQQRIGNFYLCPRPQCEAWNDGKDANDGWINCLRTTGVSMECPGRFQITNANRRTNNTVNTTSKFGQFARESRALEAVDYHLNLIEIFHLRQNGSNCRGHVHPQFLTVMGGHFHFQFSNLTIVGGHSHFQPLFYAKLTVVDGHFHSQRLVRKCVT</sequence>
<dbReference type="EMBL" id="KL142392">
    <property type="protein sequence ID" value="KDR71401.1"/>
    <property type="molecule type" value="Genomic_DNA"/>
</dbReference>
<organism evidence="3 4">
    <name type="scientific">Galerina marginata (strain CBS 339.88)</name>
    <dbReference type="NCBI Taxonomy" id="685588"/>
    <lineage>
        <taxon>Eukaryota</taxon>
        <taxon>Fungi</taxon>
        <taxon>Dikarya</taxon>
        <taxon>Basidiomycota</taxon>
        <taxon>Agaricomycotina</taxon>
        <taxon>Agaricomycetes</taxon>
        <taxon>Agaricomycetidae</taxon>
        <taxon>Agaricales</taxon>
        <taxon>Agaricineae</taxon>
        <taxon>Strophariaceae</taxon>
        <taxon>Galerina</taxon>
    </lineage>
</organism>
<feature type="coiled-coil region" evidence="1">
    <location>
        <begin position="90"/>
        <end position="145"/>
    </location>
</feature>
<name>A0A067SKH7_GALM3</name>
<feature type="region of interest" description="Disordered" evidence="2">
    <location>
        <begin position="22"/>
        <end position="42"/>
    </location>
</feature>
<proteinExistence type="predicted"/>
<evidence type="ECO:0000256" key="1">
    <source>
        <dbReference type="SAM" id="Coils"/>
    </source>
</evidence>
<evidence type="ECO:0000256" key="2">
    <source>
        <dbReference type="SAM" id="MobiDB-lite"/>
    </source>
</evidence>
<protein>
    <submittedName>
        <fullName evidence="3">Uncharacterized protein</fullName>
    </submittedName>
</protein>
<keyword evidence="4" id="KW-1185">Reference proteome</keyword>
<evidence type="ECO:0000313" key="3">
    <source>
        <dbReference type="EMBL" id="KDR71401.1"/>
    </source>
</evidence>